<sequence>MKSTLWISCGVVIVGLMIGSWWLMDSAPDQDAQAQTVRQNEQGQSQEVSTTLVNEPSSASMAKATIDEKRELVRQCWDDTMPQSSDYADDDLSDALFNALANGTPYELLMQQAPTDNTSNYQMQLMRAWRYQQLLAQGYTDDESGHSSSDNEYLNSLSEQQRKIMVVEEKASQDFYTLTEQVKPLLNLNDAAFAEQTSDLTLSSGQFVGFMLQGLAPEKLALLLDRVAPQELTAQPLVINFTSSIPFLNIADYAAYALDVPLLQKLAERGVYPSQVDGVIGPIDRALLHRRMGQDDDQNVLAAVQYLVENGYKVAVSSAEDKEYLGSSLLNMQWVTVADEVKNYLMSHQATVPGVSTPPVTNPEIKAAISKKTLQIANVSEQRQRCTELAEQQLDAEGLMPFTQINELMGQLAEKYQGEALLDALQAEDPVLAALYEDHNTTRARGAHEQQLREALLSQDPVVALTELLQTTPLDSVDTSIVLMQLVRSPELLEAWNSRLQPVAPESLSALSYTRSDNLQYLVEQGFDLTVQDAHGDNLYSVFFNNAPDSVQWLLAEHIDPFSNRYGPDGLDYALDKSYIDNQLFAGTAQILQACLSLEPSHLRRMARLKQYRPEVYQALLALDPTIKLSDDIKPNVMLSINY</sequence>
<evidence type="ECO:0000313" key="3">
    <source>
        <dbReference type="Proteomes" id="UP000662770"/>
    </source>
</evidence>
<feature type="transmembrane region" description="Helical" evidence="1">
    <location>
        <begin position="5"/>
        <end position="24"/>
    </location>
</feature>
<organism evidence="2 3">
    <name type="scientific">Shewanella avicenniae</name>
    <dbReference type="NCBI Taxonomy" id="2814294"/>
    <lineage>
        <taxon>Bacteria</taxon>
        <taxon>Pseudomonadati</taxon>
        <taxon>Pseudomonadota</taxon>
        <taxon>Gammaproteobacteria</taxon>
        <taxon>Alteromonadales</taxon>
        <taxon>Shewanellaceae</taxon>
        <taxon>Shewanella</taxon>
    </lineage>
</organism>
<accession>A0ABX7QMK3</accession>
<proteinExistence type="predicted"/>
<keyword evidence="1" id="KW-1133">Transmembrane helix</keyword>
<evidence type="ECO:0000313" key="2">
    <source>
        <dbReference type="EMBL" id="QSX32230.1"/>
    </source>
</evidence>
<keyword evidence="1" id="KW-0812">Transmembrane</keyword>
<keyword evidence="1" id="KW-0472">Membrane</keyword>
<reference evidence="2 3" key="1">
    <citation type="submission" date="2021-03" db="EMBL/GenBank/DDBJ databases">
        <title>Novel species identification of genus Shewanella.</title>
        <authorList>
            <person name="Liu G."/>
            <person name="Zhang Q."/>
        </authorList>
    </citation>
    <scope>NUCLEOTIDE SEQUENCE [LARGE SCALE GENOMIC DNA]</scope>
    <source>
        <strain evidence="2 3">FJAT-51800</strain>
    </source>
</reference>
<dbReference type="RefSeq" id="WP_207353475.1">
    <property type="nucleotide sequence ID" value="NZ_CP071503.1"/>
</dbReference>
<gene>
    <name evidence="2" type="ORF">JYB87_10600</name>
</gene>
<dbReference type="EMBL" id="CP071503">
    <property type="protein sequence ID" value="QSX32230.1"/>
    <property type="molecule type" value="Genomic_DNA"/>
</dbReference>
<keyword evidence="3" id="KW-1185">Reference proteome</keyword>
<evidence type="ECO:0000256" key="1">
    <source>
        <dbReference type="SAM" id="Phobius"/>
    </source>
</evidence>
<protein>
    <submittedName>
        <fullName evidence="2">Uncharacterized protein</fullName>
    </submittedName>
</protein>
<name>A0ABX7QMK3_9GAMM</name>
<dbReference type="Proteomes" id="UP000662770">
    <property type="component" value="Chromosome"/>
</dbReference>